<dbReference type="Gene3D" id="1.10.287.1490">
    <property type="match status" value="1"/>
</dbReference>
<evidence type="ECO:0000313" key="4">
    <source>
        <dbReference type="Proteomes" id="UP000288805"/>
    </source>
</evidence>
<evidence type="ECO:0000256" key="1">
    <source>
        <dbReference type="SAM" id="Coils"/>
    </source>
</evidence>
<comment type="caution">
    <text evidence="3">The sequence shown here is derived from an EMBL/GenBank/DDBJ whole genome shotgun (WGS) entry which is preliminary data.</text>
</comment>
<feature type="coiled-coil region" evidence="1">
    <location>
        <begin position="402"/>
        <end position="464"/>
    </location>
</feature>
<feature type="compositionally biased region" description="Acidic residues" evidence="2">
    <location>
        <begin position="276"/>
        <end position="287"/>
    </location>
</feature>
<proteinExistence type="predicted"/>
<dbReference type="AlphaFoldDB" id="A0A438HHS3"/>
<feature type="region of interest" description="Disordered" evidence="2">
    <location>
        <begin position="272"/>
        <end position="328"/>
    </location>
</feature>
<sequence length="551" mass="60941">MTKLLPVFPWFVEKASFDRLNRLFEIAVVERSCETLLSSQNLRSGTQEPQLYVLNILPRRLPKEVVAGEHFVLKNLPFYAAVRNADARSRKARLNKWEKKRQEGLLRKAPGDKQPASSPPAGTPAKKKKKLVLNKGKEIKLPTLPKEVVMPHPIFVKEITIREPDIAVLPSVSSASGRLASLNHSGPSMSVAGRLALLAEEATSINQPGSPHPDADAVGASCAAPLPPTAPPTEEMEGPTTRRSHPARDLKSGLIGRLQDRFLETIEVSCSSVQEDNPEGSEMEMAEENPTAPVLVPDGGSSGETQPAKNDGTPDLGEESLPNALSGGSPVDDAACISASSFSYAELGEMLKQISSGSDVDVPLAKMFEAAEMLVSGVRGMARQRDLFSDLLQTANYMKAFVSQCENSEKELRLRLEQAEASLSAARGDNEALQIELDEAKSREESTDARLHEAEDEMTQLRGEVRQLWTKVSIKKKQREDFQLRLSVQKEELEAEFAAEMEELEADYQKQVDEMYFFGYRCCMKKHGIKRASLRFPQIRYIPWSEQWGSV</sequence>
<feature type="compositionally biased region" description="Basic and acidic residues" evidence="2">
    <location>
        <begin position="99"/>
        <end position="111"/>
    </location>
</feature>
<accession>A0A438HHS3</accession>
<feature type="region of interest" description="Disordered" evidence="2">
    <location>
        <begin position="224"/>
        <end position="249"/>
    </location>
</feature>
<feature type="region of interest" description="Disordered" evidence="2">
    <location>
        <begin position="99"/>
        <end position="130"/>
    </location>
</feature>
<name>A0A438HHS3_VITVI</name>
<dbReference type="EMBL" id="QGNW01000220">
    <property type="protein sequence ID" value="RVW84026.1"/>
    <property type="molecule type" value="Genomic_DNA"/>
</dbReference>
<gene>
    <name evidence="3" type="ORF">CK203_040595</name>
</gene>
<keyword evidence="1" id="KW-0175">Coiled coil</keyword>
<dbReference type="Proteomes" id="UP000288805">
    <property type="component" value="Unassembled WGS sequence"/>
</dbReference>
<evidence type="ECO:0000256" key="2">
    <source>
        <dbReference type="SAM" id="MobiDB-lite"/>
    </source>
</evidence>
<organism evidence="3 4">
    <name type="scientific">Vitis vinifera</name>
    <name type="common">Grape</name>
    <dbReference type="NCBI Taxonomy" id="29760"/>
    <lineage>
        <taxon>Eukaryota</taxon>
        <taxon>Viridiplantae</taxon>
        <taxon>Streptophyta</taxon>
        <taxon>Embryophyta</taxon>
        <taxon>Tracheophyta</taxon>
        <taxon>Spermatophyta</taxon>
        <taxon>Magnoliopsida</taxon>
        <taxon>eudicotyledons</taxon>
        <taxon>Gunneridae</taxon>
        <taxon>Pentapetalae</taxon>
        <taxon>rosids</taxon>
        <taxon>Vitales</taxon>
        <taxon>Vitaceae</taxon>
        <taxon>Viteae</taxon>
        <taxon>Vitis</taxon>
    </lineage>
</organism>
<evidence type="ECO:0000313" key="3">
    <source>
        <dbReference type="EMBL" id="RVW84026.1"/>
    </source>
</evidence>
<protein>
    <submittedName>
        <fullName evidence="3">Uncharacterized protein</fullName>
    </submittedName>
</protein>
<reference evidence="3 4" key="1">
    <citation type="journal article" date="2018" name="PLoS Genet.">
        <title>Population sequencing reveals clonal diversity and ancestral inbreeding in the grapevine cultivar Chardonnay.</title>
        <authorList>
            <person name="Roach M.J."/>
            <person name="Johnson D.L."/>
            <person name="Bohlmann J."/>
            <person name="van Vuuren H.J."/>
            <person name="Jones S.J."/>
            <person name="Pretorius I.S."/>
            <person name="Schmidt S.A."/>
            <person name="Borneman A.R."/>
        </authorList>
    </citation>
    <scope>NUCLEOTIDE SEQUENCE [LARGE SCALE GENOMIC DNA]</scope>
    <source>
        <strain evidence="4">cv. Chardonnay</strain>
        <tissue evidence="3">Leaf</tissue>
    </source>
</reference>